<organism evidence="1 2">
    <name type="scientific">Imperialibacter roseus</name>
    <dbReference type="NCBI Taxonomy" id="1324217"/>
    <lineage>
        <taxon>Bacteria</taxon>
        <taxon>Pseudomonadati</taxon>
        <taxon>Bacteroidota</taxon>
        <taxon>Cytophagia</taxon>
        <taxon>Cytophagales</taxon>
        <taxon>Flammeovirgaceae</taxon>
        <taxon>Imperialibacter</taxon>
    </lineage>
</organism>
<keyword evidence="2" id="KW-1185">Reference proteome</keyword>
<dbReference type="RefSeq" id="WP_317487296.1">
    <property type="nucleotide sequence ID" value="NZ_CP136051.1"/>
</dbReference>
<sequence length="103" mass="11195">MMPFMSPIVAEDPHAANTLLFSKLCKKKTNRQPSATVVSEFSASDSYAVTIACMSANEISFFDAGQKVAPQIESTILSLVMVNYTPPALFEEPFPPQVKPPLS</sequence>
<name>A0ABZ0III8_9BACT</name>
<accession>A0ABZ0III8</accession>
<reference evidence="1 2" key="1">
    <citation type="journal article" date="2023" name="Microbiol. Resour. Announc.">
        <title>Complete Genome Sequence of Imperialibacter roseus strain P4T.</title>
        <authorList>
            <person name="Tizabi D.R."/>
            <person name="Bachvaroff T."/>
            <person name="Hill R.T."/>
        </authorList>
    </citation>
    <scope>NUCLEOTIDE SEQUENCE [LARGE SCALE GENOMIC DNA]</scope>
    <source>
        <strain evidence="1 2">P4T</strain>
    </source>
</reference>
<gene>
    <name evidence="1" type="ORF">RT717_15500</name>
</gene>
<dbReference type="Proteomes" id="UP001302349">
    <property type="component" value="Chromosome"/>
</dbReference>
<protein>
    <submittedName>
        <fullName evidence="1">Uncharacterized protein</fullName>
    </submittedName>
</protein>
<evidence type="ECO:0000313" key="1">
    <source>
        <dbReference type="EMBL" id="WOK04486.1"/>
    </source>
</evidence>
<proteinExistence type="predicted"/>
<dbReference type="EMBL" id="CP136051">
    <property type="protein sequence ID" value="WOK04486.1"/>
    <property type="molecule type" value="Genomic_DNA"/>
</dbReference>
<evidence type="ECO:0000313" key="2">
    <source>
        <dbReference type="Proteomes" id="UP001302349"/>
    </source>
</evidence>